<dbReference type="AlphaFoldDB" id="A0AA88XMI2"/>
<dbReference type="PANTHER" id="PTHR14469:SF0">
    <property type="entry name" value="FAMILY WITH SEQUENCE SIMILARITY 113"/>
    <property type="match status" value="1"/>
</dbReference>
<evidence type="ECO:0000313" key="2">
    <source>
        <dbReference type="EMBL" id="KAK3088594.1"/>
    </source>
</evidence>
<dbReference type="EMBL" id="VSWD01000011">
    <property type="protein sequence ID" value="KAK3088594.1"/>
    <property type="molecule type" value="Genomic_DNA"/>
</dbReference>
<dbReference type="PANTHER" id="PTHR14469">
    <property type="entry name" value="SARCOMA ANTIGEN NY-SAR-23"/>
    <property type="match status" value="1"/>
</dbReference>
<keyword evidence="3" id="KW-1185">Reference proteome</keyword>
<sequence>MKVMSDIFLQEDISNLLHNKFVVFIGDSIVRAIYKDIVLLLQKNQYLKDGHLRAKGEMSFEKDELIEGGRKGIMNNGIQYREVRQFKSDWHLVRFYFATRCYNTYIESVLADLQEQPKPDLVVMNSCLWDISRYGKCGVDEYKRNLVKLFDRFQETLPPECLLIWTSTLPISKNARGGFLVPEVEFMNSSLRLDILEANFYAREVVVKHGYDMVDLHFYLRNQLHRRAHDGIHWDMTAHRRITNLLLTHVSEAWNEKLPGRSLRRQSLIARDENENFVSNLEGVPGHWEE</sequence>
<organism evidence="2 3">
    <name type="scientific">Pinctada imbricata</name>
    <name type="common">Atlantic pearl-oyster</name>
    <name type="synonym">Pinctada martensii</name>
    <dbReference type="NCBI Taxonomy" id="66713"/>
    <lineage>
        <taxon>Eukaryota</taxon>
        <taxon>Metazoa</taxon>
        <taxon>Spiralia</taxon>
        <taxon>Lophotrochozoa</taxon>
        <taxon>Mollusca</taxon>
        <taxon>Bivalvia</taxon>
        <taxon>Autobranchia</taxon>
        <taxon>Pteriomorphia</taxon>
        <taxon>Pterioida</taxon>
        <taxon>Pterioidea</taxon>
        <taxon>Pteriidae</taxon>
        <taxon>Pinctada</taxon>
    </lineage>
</organism>
<dbReference type="InterPro" id="IPR036514">
    <property type="entry name" value="SGNH_hydro_sf"/>
</dbReference>
<evidence type="ECO:0000256" key="1">
    <source>
        <dbReference type="ARBA" id="ARBA00037957"/>
    </source>
</evidence>
<gene>
    <name evidence="2" type="ORF">FSP39_021069</name>
</gene>
<dbReference type="Proteomes" id="UP001186944">
    <property type="component" value="Unassembled WGS sequence"/>
</dbReference>
<name>A0AA88XMI2_PINIB</name>
<reference evidence="2" key="1">
    <citation type="submission" date="2019-08" db="EMBL/GenBank/DDBJ databases">
        <title>The improved chromosome-level genome for the pearl oyster Pinctada fucata martensii using PacBio sequencing and Hi-C.</title>
        <authorList>
            <person name="Zheng Z."/>
        </authorList>
    </citation>
    <scope>NUCLEOTIDE SEQUENCE</scope>
    <source>
        <strain evidence="2">ZZ-2019</strain>
        <tissue evidence="2">Adductor muscle</tissue>
    </source>
</reference>
<proteinExistence type="inferred from homology"/>
<accession>A0AA88XMI2</accession>
<comment type="caution">
    <text evidence="2">The sequence shown here is derived from an EMBL/GenBank/DDBJ whole genome shotgun (WGS) entry which is preliminary data.</text>
</comment>
<evidence type="ECO:0000313" key="3">
    <source>
        <dbReference type="Proteomes" id="UP001186944"/>
    </source>
</evidence>
<dbReference type="Gene3D" id="3.40.50.1110">
    <property type="entry name" value="SGNH hydrolase"/>
    <property type="match status" value="1"/>
</dbReference>
<comment type="similarity">
    <text evidence="1">Belongs to the PC-esterase family.</text>
</comment>
<protein>
    <submittedName>
        <fullName evidence="2">Uncharacterized protein</fullName>
    </submittedName>
</protein>
<dbReference type="SUPFAM" id="SSF52266">
    <property type="entry name" value="SGNH hydrolase"/>
    <property type="match status" value="1"/>
</dbReference>